<keyword evidence="5 12" id="KW-1133">Transmembrane helix</keyword>
<feature type="compositionally biased region" description="Basic and acidic residues" evidence="11">
    <location>
        <begin position="288"/>
        <end position="308"/>
    </location>
</feature>
<dbReference type="InterPro" id="IPR017452">
    <property type="entry name" value="GPCR_Rhodpsn_7TM"/>
</dbReference>
<keyword evidence="10" id="KW-0807">Transducer</keyword>
<feature type="transmembrane region" description="Helical" evidence="12">
    <location>
        <begin position="49"/>
        <end position="74"/>
    </location>
</feature>
<feature type="domain" description="G-protein coupled receptors family 1 profile" evidence="13">
    <location>
        <begin position="1"/>
        <end position="173"/>
    </location>
</feature>
<evidence type="ECO:0000313" key="14">
    <source>
        <dbReference type="EMBL" id="KAJ9590124.1"/>
    </source>
</evidence>
<keyword evidence="9" id="KW-0325">Glycoprotein</keyword>
<evidence type="ECO:0000256" key="4">
    <source>
        <dbReference type="ARBA" id="ARBA00022692"/>
    </source>
</evidence>
<evidence type="ECO:0000259" key="13">
    <source>
        <dbReference type="PROSITE" id="PS50262"/>
    </source>
</evidence>
<dbReference type="Gene3D" id="1.20.1070.10">
    <property type="entry name" value="Rhodopsin 7-helix transmembrane proteins"/>
    <property type="match status" value="1"/>
</dbReference>
<evidence type="ECO:0000313" key="15">
    <source>
        <dbReference type="Proteomes" id="UP001233999"/>
    </source>
</evidence>
<feature type="non-terminal residue" evidence="14">
    <location>
        <position position="1"/>
    </location>
</feature>
<organism evidence="14 15">
    <name type="scientific">Diploptera punctata</name>
    <name type="common">Pacific beetle cockroach</name>
    <dbReference type="NCBI Taxonomy" id="6984"/>
    <lineage>
        <taxon>Eukaryota</taxon>
        <taxon>Metazoa</taxon>
        <taxon>Ecdysozoa</taxon>
        <taxon>Arthropoda</taxon>
        <taxon>Hexapoda</taxon>
        <taxon>Insecta</taxon>
        <taxon>Pterygota</taxon>
        <taxon>Neoptera</taxon>
        <taxon>Polyneoptera</taxon>
        <taxon>Dictyoptera</taxon>
        <taxon>Blattodea</taxon>
        <taxon>Blaberoidea</taxon>
        <taxon>Blaberidae</taxon>
        <taxon>Diplopterinae</taxon>
        <taxon>Diploptera</taxon>
    </lineage>
</organism>
<dbReference type="PANTHER" id="PTHR24246">
    <property type="entry name" value="OLFACTORY RECEPTOR AND ADENOSINE RECEPTOR"/>
    <property type="match status" value="1"/>
</dbReference>
<evidence type="ECO:0000256" key="8">
    <source>
        <dbReference type="ARBA" id="ARBA00023170"/>
    </source>
</evidence>
<keyword evidence="15" id="KW-1185">Reference proteome</keyword>
<dbReference type="AlphaFoldDB" id="A0AAD8A097"/>
<keyword evidence="6" id="KW-0297">G-protein coupled receptor</keyword>
<evidence type="ECO:0000256" key="2">
    <source>
        <dbReference type="ARBA" id="ARBA00010663"/>
    </source>
</evidence>
<name>A0AAD8A097_DIPPU</name>
<feature type="transmembrane region" description="Helical" evidence="12">
    <location>
        <begin position="7"/>
        <end position="29"/>
    </location>
</feature>
<keyword evidence="4 12" id="KW-0812">Transmembrane</keyword>
<feature type="transmembrane region" description="Helical" evidence="12">
    <location>
        <begin position="121"/>
        <end position="138"/>
    </location>
</feature>
<sequence length="532" mass="59263">MIIKSKVSVTGIIGVCWASGALVGFLPLMGWHRGGNGEVKCYFTEVMDYSYLVFLYFGTIIIPAAIMAAFYAHIYRVVLKQVRRIVTMNPAGSGPSITGDGTMLRVLGVARKREVKATQNLSIIVLFFIICWIPLYTINCVQAFCQDCEIYNSLTLFCVILSHANSAINPLLYAYHLRDFQAALKNLICCLLGVSSDEEVNIRGRIFSQMGLHTPTRNNSIQSIHQSRFQHSTVYTESTTVCARSSPAHKAVVNTIMSSMSDIGSLPLGEDQRRRMWTLTEVPSTSEDDARTSVELRGENRGRKKSESEWSSGQVNSAYIGEGIALDYDEDDDVFIPEQISTLNVVDLKSHSWTSGCFNDISKSQNSNVNSQIELYTRHSRPKSLQEVSSRIGVVESTFDNQCESPLILEIEKNNVAVDENEKTELAKSDFTKKTNIVAIDDSRICRDRTMNIELVNNNSKELIKSNASQNNQKLSPLKIVGEFLFPNSHKKLISVKDESLVDSCKSETSLLEGNDAAIENKDDRNVSKTCP</sequence>
<proteinExistence type="inferred from homology"/>
<dbReference type="PRINTS" id="PR00237">
    <property type="entry name" value="GPCRRHODOPSN"/>
</dbReference>
<comment type="similarity">
    <text evidence="2">Belongs to the G-protein coupled receptor 1 family.</text>
</comment>
<protein>
    <recommendedName>
        <fullName evidence="13">G-protein coupled receptors family 1 profile domain-containing protein</fullName>
    </recommendedName>
</protein>
<dbReference type="Pfam" id="PF00001">
    <property type="entry name" value="7tm_1"/>
    <property type="match status" value="1"/>
</dbReference>
<evidence type="ECO:0000256" key="10">
    <source>
        <dbReference type="ARBA" id="ARBA00023224"/>
    </source>
</evidence>
<reference evidence="14" key="2">
    <citation type="submission" date="2023-05" db="EMBL/GenBank/DDBJ databases">
        <authorList>
            <person name="Fouks B."/>
        </authorList>
    </citation>
    <scope>NUCLEOTIDE SEQUENCE</scope>
    <source>
        <strain evidence="14">Stay&amp;Tobe</strain>
        <tissue evidence="14">Testes</tissue>
    </source>
</reference>
<evidence type="ECO:0000256" key="5">
    <source>
        <dbReference type="ARBA" id="ARBA00022989"/>
    </source>
</evidence>
<evidence type="ECO:0000256" key="6">
    <source>
        <dbReference type="ARBA" id="ARBA00023040"/>
    </source>
</evidence>
<dbReference type="Proteomes" id="UP001233999">
    <property type="component" value="Unassembled WGS sequence"/>
</dbReference>
<feature type="region of interest" description="Disordered" evidence="11">
    <location>
        <begin position="282"/>
        <end position="312"/>
    </location>
</feature>
<gene>
    <name evidence="14" type="ORF">L9F63_016753</name>
</gene>
<evidence type="ECO:0000256" key="12">
    <source>
        <dbReference type="SAM" id="Phobius"/>
    </source>
</evidence>
<dbReference type="PANTHER" id="PTHR24246:SF27">
    <property type="entry name" value="ADENOSINE RECEPTOR, ISOFORM A"/>
    <property type="match status" value="1"/>
</dbReference>
<accession>A0AAD8A097</accession>
<evidence type="ECO:0000256" key="3">
    <source>
        <dbReference type="ARBA" id="ARBA00022475"/>
    </source>
</evidence>
<evidence type="ECO:0000256" key="11">
    <source>
        <dbReference type="SAM" id="MobiDB-lite"/>
    </source>
</evidence>
<evidence type="ECO:0000256" key="1">
    <source>
        <dbReference type="ARBA" id="ARBA00004651"/>
    </source>
</evidence>
<dbReference type="PROSITE" id="PS50262">
    <property type="entry name" value="G_PROTEIN_RECEP_F1_2"/>
    <property type="match status" value="1"/>
</dbReference>
<evidence type="ECO:0000256" key="7">
    <source>
        <dbReference type="ARBA" id="ARBA00023136"/>
    </source>
</evidence>
<dbReference type="SUPFAM" id="SSF81321">
    <property type="entry name" value="Family A G protein-coupled receptor-like"/>
    <property type="match status" value="1"/>
</dbReference>
<comment type="subcellular location">
    <subcellularLocation>
        <location evidence="1">Cell membrane</location>
        <topology evidence="1">Multi-pass membrane protein</topology>
    </subcellularLocation>
</comment>
<keyword evidence="3" id="KW-1003">Cell membrane</keyword>
<dbReference type="GO" id="GO:0007189">
    <property type="term" value="P:adenylate cyclase-activating G protein-coupled receptor signaling pathway"/>
    <property type="evidence" value="ECO:0007669"/>
    <property type="project" value="TreeGrafter"/>
</dbReference>
<dbReference type="InterPro" id="IPR000276">
    <property type="entry name" value="GPCR_Rhodpsn"/>
</dbReference>
<keyword evidence="7 12" id="KW-0472">Membrane</keyword>
<reference evidence="14" key="1">
    <citation type="journal article" date="2023" name="IScience">
        <title>Live-bearing cockroach genome reveals convergent evolutionary mechanisms linked to viviparity in insects and beyond.</title>
        <authorList>
            <person name="Fouks B."/>
            <person name="Harrison M.C."/>
            <person name="Mikhailova A.A."/>
            <person name="Marchal E."/>
            <person name="English S."/>
            <person name="Carruthers M."/>
            <person name="Jennings E.C."/>
            <person name="Chiamaka E.L."/>
            <person name="Frigard R.A."/>
            <person name="Pippel M."/>
            <person name="Attardo G.M."/>
            <person name="Benoit J.B."/>
            <person name="Bornberg-Bauer E."/>
            <person name="Tobe S.S."/>
        </authorList>
    </citation>
    <scope>NUCLEOTIDE SEQUENCE</scope>
    <source>
        <strain evidence="14">Stay&amp;Tobe</strain>
    </source>
</reference>
<dbReference type="EMBL" id="JASPKZ010004556">
    <property type="protein sequence ID" value="KAJ9590124.1"/>
    <property type="molecule type" value="Genomic_DNA"/>
</dbReference>
<dbReference type="GO" id="GO:0005886">
    <property type="term" value="C:plasma membrane"/>
    <property type="evidence" value="ECO:0007669"/>
    <property type="project" value="UniProtKB-SubCell"/>
</dbReference>
<keyword evidence="8" id="KW-0675">Receptor</keyword>
<dbReference type="GO" id="GO:0001973">
    <property type="term" value="P:G protein-coupled adenosine receptor signaling pathway"/>
    <property type="evidence" value="ECO:0007669"/>
    <property type="project" value="TreeGrafter"/>
</dbReference>
<dbReference type="GO" id="GO:0004930">
    <property type="term" value="F:G protein-coupled receptor activity"/>
    <property type="evidence" value="ECO:0007669"/>
    <property type="project" value="UniProtKB-KW"/>
</dbReference>
<comment type="caution">
    <text evidence="14">The sequence shown here is derived from an EMBL/GenBank/DDBJ whole genome shotgun (WGS) entry which is preliminary data.</text>
</comment>
<evidence type="ECO:0000256" key="9">
    <source>
        <dbReference type="ARBA" id="ARBA00023180"/>
    </source>
</evidence>